<protein>
    <submittedName>
        <fullName evidence="2">Uncharacterized protein</fullName>
    </submittedName>
</protein>
<reference evidence="2 3" key="1">
    <citation type="submission" date="2017-07" db="EMBL/GenBank/DDBJ databases">
        <title>Genome sequence of the Sordaria macrospora wild type strain R19027.</title>
        <authorList>
            <person name="Nowrousian M."/>
            <person name="Teichert I."/>
            <person name="Kueck U."/>
        </authorList>
    </citation>
    <scope>NUCLEOTIDE SEQUENCE [LARGE SCALE GENOMIC DNA]</scope>
    <source>
        <strain evidence="2 3">R19027</strain>
        <tissue evidence="2">Mycelium</tissue>
    </source>
</reference>
<dbReference type="PANTHER" id="PTHR39606">
    <property type="entry name" value="SURFACE PROTEIN, PUTATIVE-RELATED"/>
    <property type="match status" value="1"/>
</dbReference>
<feature type="region of interest" description="Disordered" evidence="1">
    <location>
        <begin position="211"/>
        <end position="291"/>
    </location>
</feature>
<dbReference type="EMBL" id="NMPR01000132">
    <property type="protein sequence ID" value="KAA8629528.1"/>
    <property type="molecule type" value="Genomic_DNA"/>
</dbReference>
<feature type="compositionally biased region" description="Gly residues" evidence="1">
    <location>
        <begin position="214"/>
        <end position="226"/>
    </location>
</feature>
<feature type="compositionally biased region" description="Polar residues" evidence="1">
    <location>
        <begin position="232"/>
        <end position="247"/>
    </location>
</feature>
<accession>A0A8S8ZJW9</accession>
<organism evidence="2 3">
    <name type="scientific">Sordaria macrospora</name>
    <dbReference type="NCBI Taxonomy" id="5147"/>
    <lineage>
        <taxon>Eukaryota</taxon>
        <taxon>Fungi</taxon>
        <taxon>Dikarya</taxon>
        <taxon>Ascomycota</taxon>
        <taxon>Pezizomycotina</taxon>
        <taxon>Sordariomycetes</taxon>
        <taxon>Sordariomycetidae</taxon>
        <taxon>Sordariales</taxon>
        <taxon>Sordariaceae</taxon>
        <taxon>Sordaria</taxon>
    </lineage>
</organism>
<feature type="compositionally biased region" description="Low complexity" evidence="1">
    <location>
        <begin position="171"/>
        <end position="182"/>
    </location>
</feature>
<dbReference type="AlphaFoldDB" id="A0A8S8ZJW9"/>
<sequence>MFSSTERTTRRASDATNDYSAGANMNPNQTYGEHPASGPAPSTAGFHKHDILNKLDPRVDSTMDHQPVAAMVAAEGTYDHGGPHNSRVANALDPRVDSARDASYHHGGSLGESMHGAAGPSSLSSAAAAATGSHHAYGNRQHHILPEDTYGPSQSSRLANTLDPHVDPNHNNRMNNPNSNVPLPHPHDDHRARHGFHHGVDVATNASTVTAAGTGHGFGAAGGSHGSHGHGNNQHLPSTQPHGTSASGHKDGRGYHDMSGNVSQGILPNTAGPHESDLLNKLDPRGGHAGY</sequence>
<evidence type="ECO:0000313" key="2">
    <source>
        <dbReference type="EMBL" id="KAA8629528.1"/>
    </source>
</evidence>
<feature type="region of interest" description="Disordered" evidence="1">
    <location>
        <begin position="1"/>
        <end position="47"/>
    </location>
</feature>
<gene>
    <name evidence="2" type="ORF">SMACR_06048</name>
</gene>
<feature type="compositionally biased region" description="Polar residues" evidence="1">
    <location>
        <begin position="14"/>
        <end position="31"/>
    </location>
</feature>
<feature type="compositionally biased region" description="Basic and acidic residues" evidence="1">
    <location>
        <begin position="274"/>
        <end position="291"/>
    </location>
</feature>
<feature type="compositionally biased region" description="Low complexity" evidence="1">
    <location>
        <begin position="115"/>
        <end position="136"/>
    </location>
</feature>
<dbReference type="PANTHER" id="PTHR39606:SF1">
    <property type="entry name" value="CELL SURFACE PROTEIN"/>
    <property type="match status" value="1"/>
</dbReference>
<dbReference type="Proteomes" id="UP000433876">
    <property type="component" value="Unassembled WGS sequence"/>
</dbReference>
<name>A0A8S8ZJW9_SORMA</name>
<feature type="region of interest" description="Disordered" evidence="1">
    <location>
        <begin position="99"/>
        <end position="187"/>
    </location>
</feature>
<comment type="caution">
    <text evidence="2">The sequence shown here is derived from an EMBL/GenBank/DDBJ whole genome shotgun (WGS) entry which is preliminary data.</text>
</comment>
<evidence type="ECO:0000256" key="1">
    <source>
        <dbReference type="SAM" id="MobiDB-lite"/>
    </source>
</evidence>
<dbReference type="VEuPathDB" id="FungiDB:SMAC_06048"/>
<proteinExistence type="predicted"/>
<evidence type="ECO:0000313" key="3">
    <source>
        <dbReference type="Proteomes" id="UP000433876"/>
    </source>
</evidence>
<dbReference type="OMA" id="PHRHDIL"/>